<feature type="compositionally biased region" description="Basic and acidic residues" evidence="1">
    <location>
        <begin position="113"/>
        <end position="143"/>
    </location>
</feature>
<dbReference type="Proteomes" id="UP001374535">
    <property type="component" value="Chromosome 9"/>
</dbReference>
<dbReference type="PANTHER" id="PTHR20953">
    <property type="entry name" value="KINASE-RELATED"/>
    <property type="match status" value="1"/>
</dbReference>
<organism evidence="2 3">
    <name type="scientific">Vigna mungo</name>
    <name type="common">Black gram</name>
    <name type="synonym">Phaseolus mungo</name>
    <dbReference type="NCBI Taxonomy" id="3915"/>
    <lineage>
        <taxon>Eukaryota</taxon>
        <taxon>Viridiplantae</taxon>
        <taxon>Streptophyta</taxon>
        <taxon>Embryophyta</taxon>
        <taxon>Tracheophyta</taxon>
        <taxon>Spermatophyta</taxon>
        <taxon>Magnoliopsida</taxon>
        <taxon>eudicotyledons</taxon>
        <taxon>Gunneridae</taxon>
        <taxon>Pentapetalae</taxon>
        <taxon>rosids</taxon>
        <taxon>fabids</taxon>
        <taxon>Fabales</taxon>
        <taxon>Fabaceae</taxon>
        <taxon>Papilionoideae</taxon>
        <taxon>50 kb inversion clade</taxon>
        <taxon>NPAAA clade</taxon>
        <taxon>indigoferoid/millettioid clade</taxon>
        <taxon>Phaseoleae</taxon>
        <taxon>Vigna</taxon>
    </lineage>
</organism>
<protein>
    <submittedName>
        <fullName evidence="2">Uncharacterized protein</fullName>
    </submittedName>
</protein>
<evidence type="ECO:0000313" key="3">
    <source>
        <dbReference type="Proteomes" id="UP001374535"/>
    </source>
</evidence>
<evidence type="ECO:0000256" key="1">
    <source>
        <dbReference type="SAM" id="MobiDB-lite"/>
    </source>
</evidence>
<evidence type="ECO:0000313" key="2">
    <source>
        <dbReference type="EMBL" id="WVY95965.1"/>
    </source>
</evidence>
<dbReference type="GO" id="GO:0009507">
    <property type="term" value="C:chloroplast"/>
    <property type="evidence" value="ECO:0007669"/>
    <property type="project" value="TreeGrafter"/>
</dbReference>
<reference evidence="2 3" key="1">
    <citation type="journal article" date="2023" name="Life. Sci Alliance">
        <title>Evolutionary insights into 3D genome organization and epigenetic landscape of Vigna mungo.</title>
        <authorList>
            <person name="Junaid A."/>
            <person name="Singh B."/>
            <person name="Bhatia S."/>
        </authorList>
    </citation>
    <scope>NUCLEOTIDE SEQUENCE [LARGE SCALE GENOMIC DNA]</scope>
    <source>
        <strain evidence="2">Urdbean</strain>
    </source>
</reference>
<name>A0AAQ3RLE1_VIGMU</name>
<accession>A0AAQ3RLE1</accession>
<dbReference type="AlphaFoldDB" id="A0AAQ3RLE1"/>
<dbReference type="PANTHER" id="PTHR20953:SF3">
    <property type="entry name" value="P-LOOP CONTAINING NUCLEOSIDE TRIPHOSPHATE HYDROLASES SUPERFAMILY PROTEIN"/>
    <property type="match status" value="1"/>
</dbReference>
<dbReference type="EMBL" id="CP144692">
    <property type="protein sequence ID" value="WVY95965.1"/>
    <property type="molecule type" value="Genomic_DNA"/>
</dbReference>
<keyword evidence="3" id="KW-1185">Reference proteome</keyword>
<gene>
    <name evidence="2" type="ORF">V8G54_028116</name>
</gene>
<sequence>MAFPVNPSVSDGIPSSFVAFSHYRPRQSVMAIPVVLMQVSSLLDGAILSKSSHLKEECGVSMEGRVDGRFNVMEGRLETVEIMEIAVDRMKVQTWAISQDLQEIIRMLGGRGHNQDDQNWDRREEEEGERGDGHHEVQHNGKKRVDLPVFEGFDPMGFWELGGDRGKKKCAKHTVAWREKAKAKNRSWEGLKGRWCGDLENGIGAQPLKGIRLNIVRELQEPLRNQELMAAMPIARDGEELHGGAKTGGGGMGRNLTNWSRLSGAVSWVEPSGSVCKEVIQASGLRRQSLITEGEIMGIYPTQSLRKVGRKGIVSDHQCPERSLRMLIMAEDEKEDGAAAETKLAQMQIEHFAGASHTVVGKGQVEELGLPMEDTPPYQVCLGDEQRNKTNPSRTVSIEAVENHMPQVIVIDEIGTKHEAMAASTIAQRGIQLVATARGITIENVIMNLSLEMLVGGIESMTLGDEEANRRGVQKTDAPTHIISQQLEFIRKYQLEIRRISGELGVHLCILPSHYETNDVKSSETFGFESELNELASNGQVNGSFGTLDRLPLLPEEALLGCVSSAGSSSGFPSYDQSISQCHGLKLHCSNLENKVVLQRGVMIGYRGIGA</sequence>
<feature type="region of interest" description="Disordered" evidence="1">
    <location>
        <begin position="112"/>
        <end position="143"/>
    </location>
</feature>
<proteinExistence type="predicted"/>